<gene>
    <name evidence="9" type="ORF">UCRPC4_g04048</name>
</gene>
<evidence type="ECO:0000256" key="7">
    <source>
        <dbReference type="SAM" id="Phobius"/>
    </source>
</evidence>
<feature type="transmembrane region" description="Helical" evidence="7">
    <location>
        <begin position="89"/>
        <end position="107"/>
    </location>
</feature>
<dbReference type="InterPro" id="IPR050524">
    <property type="entry name" value="APC_YAT"/>
</dbReference>
<feature type="transmembrane region" description="Helical" evidence="7">
    <location>
        <begin position="202"/>
        <end position="221"/>
    </location>
</feature>
<keyword evidence="6 7" id="KW-0472">Membrane</keyword>
<evidence type="ECO:0000256" key="1">
    <source>
        <dbReference type="ARBA" id="ARBA00004141"/>
    </source>
</evidence>
<dbReference type="GO" id="GO:0015171">
    <property type="term" value="F:amino acid transmembrane transporter activity"/>
    <property type="evidence" value="ECO:0007669"/>
    <property type="project" value="TreeGrafter"/>
</dbReference>
<feature type="transmembrane region" description="Helical" evidence="7">
    <location>
        <begin position="488"/>
        <end position="508"/>
    </location>
</feature>
<feature type="transmembrane region" description="Helical" evidence="7">
    <location>
        <begin position="280"/>
        <end position="301"/>
    </location>
</feature>
<reference evidence="9 10" key="2">
    <citation type="submission" date="2015-05" db="EMBL/GenBank/DDBJ databases">
        <authorList>
            <person name="Morales-Cruz A."/>
            <person name="Amrine K.C."/>
            <person name="Cantu D."/>
        </authorList>
    </citation>
    <scope>NUCLEOTIDE SEQUENCE [LARGE SCALE GENOMIC DNA]</scope>
    <source>
        <strain evidence="9">UCRPC4</strain>
    </source>
</reference>
<dbReference type="GO" id="GO:0016020">
    <property type="term" value="C:membrane"/>
    <property type="evidence" value="ECO:0007669"/>
    <property type="project" value="UniProtKB-SubCell"/>
</dbReference>
<evidence type="ECO:0000313" key="10">
    <source>
        <dbReference type="Proteomes" id="UP000053317"/>
    </source>
</evidence>
<feature type="transmembrane region" description="Helical" evidence="7">
    <location>
        <begin position="332"/>
        <end position="353"/>
    </location>
</feature>
<name>A0A0G2EES6_PHACM</name>
<evidence type="ECO:0000256" key="3">
    <source>
        <dbReference type="ARBA" id="ARBA00022692"/>
    </source>
</evidence>
<evidence type="ECO:0000256" key="2">
    <source>
        <dbReference type="ARBA" id="ARBA00022448"/>
    </source>
</evidence>
<evidence type="ECO:0000259" key="8">
    <source>
        <dbReference type="Pfam" id="PF00324"/>
    </source>
</evidence>
<protein>
    <submittedName>
        <fullName evidence="9">Putative aat family amino acid transporter</fullName>
    </submittedName>
</protein>
<dbReference type="AlphaFoldDB" id="A0A0G2EES6"/>
<feature type="transmembrane region" description="Helical" evidence="7">
    <location>
        <begin position="127"/>
        <end position="149"/>
    </location>
</feature>
<evidence type="ECO:0000256" key="4">
    <source>
        <dbReference type="ARBA" id="ARBA00022970"/>
    </source>
</evidence>
<keyword evidence="2" id="KW-0813">Transport</keyword>
<dbReference type="PANTHER" id="PTHR43341:SF1">
    <property type="entry name" value="GENERAL AMINO-ACID PERMEASE GAP1"/>
    <property type="match status" value="1"/>
</dbReference>
<reference evidence="9 10" key="1">
    <citation type="submission" date="2015-05" db="EMBL/GenBank/DDBJ databases">
        <title>Distinctive expansion of gene families associated with plant cell wall degradation and secondary metabolism in the genomes of grapevine trunk pathogens.</title>
        <authorList>
            <person name="Lawrence D.P."/>
            <person name="Travadon R."/>
            <person name="Rolshausen P.E."/>
            <person name="Baumgartner K."/>
        </authorList>
    </citation>
    <scope>NUCLEOTIDE SEQUENCE [LARGE SCALE GENOMIC DNA]</scope>
    <source>
        <strain evidence="9">UCRPC4</strain>
    </source>
</reference>
<keyword evidence="10" id="KW-1185">Reference proteome</keyword>
<evidence type="ECO:0000256" key="6">
    <source>
        <dbReference type="ARBA" id="ARBA00023136"/>
    </source>
</evidence>
<evidence type="ECO:0000256" key="5">
    <source>
        <dbReference type="ARBA" id="ARBA00022989"/>
    </source>
</evidence>
<dbReference type="PIRSF" id="PIRSF006060">
    <property type="entry name" value="AA_transporter"/>
    <property type="match status" value="1"/>
</dbReference>
<accession>A0A0G2EES6</accession>
<feature type="transmembrane region" description="Helical" evidence="7">
    <location>
        <begin position="452"/>
        <end position="476"/>
    </location>
</feature>
<dbReference type="Proteomes" id="UP000053317">
    <property type="component" value="Unassembled WGS sequence"/>
</dbReference>
<keyword evidence="4" id="KW-0029">Amino-acid transport</keyword>
<comment type="caution">
    <text evidence="9">The sequence shown here is derived from an EMBL/GenBank/DDBJ whole genome shotgun (WGS) entry which is preliminary data.</text>
</comment>
<dbReference type="OrthoDB" id="3900342at2759"/>
<feature type="transmembrane region" description="Helical" evidence="7">
    <location>
        <begin position="169"/>
        <end position="190"/>
    </location>
</feature>
<sequence length="554" mass="60565">MADLEKRVSATANSTTSTDYAVGTVDIPSSIPEEEGDEYAGETMGVAKGALRRTFKTRHVQMVALGANIGSGIYISSGKALRYGSAPGMMIGYGLICTMAMFMMNLLSEAQCLFPTSGSFIDHTARFVDPALAFALGFAEWFGALTVVAAEASVVPIVISYWTTSVPAAAWYTIYLVIVLGQHVLPNRVFAEFEFFTGAMKVTVTFIVLFVMLIICCGYGSGIDRGYNYEHLSALPNGFKGIASVFLLAAWATGGQEIIGVTAGEARFPRWELPRACKNLFIRIMLIYMSACVYITVLVPYTDPLLLGSSNVASSPFVIAMKKVGINVLPDIVNVVLLIGLAGIGSESMFIATRIQTAMARMGMFPAIFGKVDSLGRPIYSAATCAIISTVMTYINCSAGGAVAFTWFSSISATTTFFAWLTIPITNIMMHRALKAQDDPALKLKHAFRVRWYPFAPAFLFCTTAFTLACTIYVSASPISDSPSATVFFQNMLCMPVFLFCWVAWKLWFRTKIQDPKTADLKSGRRLLTEEELQTLDDYYAQPLLKRLLTYVTF</sequence>
<evidence type="ECO:0000313" key="9">
    <source>
        <dbReference type="EMBL" id="KKY20776.1"/>
    </source>
</evidence>
<keyword evidence="3 7" id="KW-0812">Transmembrane</keyword>
<keyword evidence="5 7" id="KW-1133">Transmembrane helix</keyword>
<comment type="subcellular location">
    <subcellularLocation>
        <location evidence="1">Membrane</location>
        <topology evidence="1">Multi-pass membrane protein</topology>
    </subcellularLocation>
</comment>
<dbReference type="InterPro" id="IPR004841">
    <property type="entry name" value="AA-permease/SLC12A_dom"/>
</dbReference>
<feature type="transmembrane region" description="Helical" evidence="7">
    <location>
        <begin position="374"/>
        <end position="395"/>
    </location>
</feature>
<proteinExistence type="predicted"/>
<dbReference type="EMBL" id="LCWF01000093">
    <property type="protein sequence ID" value="KKY20776.1"/>
    <property type="molecule type" value="Genomic_DNA"/>
</dbReference>
<organism evidence="9 10">
    <name type="scientific">Phaeomoniella chlamydospora</name>
    <name type="common">Phaeoacremonium chlamydosporum</name>
    <dbReference type="NCBI Taxonomy" id="158046"/>
    <lineage>
        <taxon>Eukaryota</taxon>
        <taxon>Fungi</taxon>
        <taxon>Dikarya</taxon>
        <taxon>Ascomycota</taxon>
        <taxon>Pezizomycotina</taxon>
        <taxon>Eurotiomycetes</taxon>
        <taxon>Chaetothyriomycetidae</taxon>
        <taxon>Phaeomoniellales</taxon>
        <taxon>Phaeomoniellaceae</taxon>
        <taxon>Phaeomoniella</taxon>
    </lineage>
</organism>
<feature type="transmembrane region" description="Helical" evidence="7">
    <location>
        <begin position="401"/>
        <end position="423"/>
    </location>
</feature>
<feature type="domain" description="Amino acid permease/ SLC12A" evidence="8">
    <location>
        <begin position="59"/>
        <end position="514"/>
    </location>
</feature>
<dbReference type="Pfam" id="PF00324">
    <property type="entry name" value="AA_permease"/>
    <property type="match status" value="1"/>
</dbReference>
<dbReference type="PANTHER" id="PTHR43341">
    <property type="entry name" value="AMINO ACID PERMEASE"/>
    <property type="match status" value="1"/>
</dbReference>
<dbReference type="Gene3D" id="1.20.1740.10">
    <property type="entry name" value="Amino acid/polyamine transporter I"/>
    <property type="match status" value="1"/>
</dbReference>